<dbReference type="EMBL" id="CM035407">
    <property type="protein sequence ID" value="KAH7442878.1"/>
    <property type="molecule type" value="Genomic_DNA"/>
</dbReference>
<evidence type="ECO:0000256" key="14">
    <source>
        <dbReference type="PIRSR" id="PIRSR600823-1"/>
    </source>
</evidence>
<reference evidence="21" key="1">
    <citation type="submission" date="2021-08" db="EMBL/GenBank/DDBJ databases">
        <title>WGS assembly of Ceratopteris richardii.</title>
        <authorList>
            <person name="Marchant D.B."/>
            <person name="Chen G."/>
            <person name="Jenkins J."/>
            <person name="Shu S."/>
            <person name="Leebens-Mack J."/>
            <person name="Grimwood J."/>
            <person name="Schmutz J."/>
            <person name="Soltis P."/>
            <person name="Soltis D."/>
            <person name="Chen Z.-H."/>
        </authorList>
    </citation>
    <scope>NUCLEOTIDE SEQUENCE</scope>
    <source>
        <strain evidence="21">Whitten #5841</strain>
        <tissue evidence="21">Leaf</tissue>
    </source>
</reference>
<dbReference type="GO" id="GO:0006979">
    <property type="term" value="P:response to oxidative stress"/>
    <property type="evidence" value="ECO:0007669"/>
    <property type="project" value="UniProtKB-UniRule"/>
</dbReference>
<keyword evidence="12 18" id="KW-1015">Disulfide bond</keyword>
<keyword evidence="5 19" id="KW-0575">Peroxidase</keyword>
<feature type="binding site" description="axial binding residue" evidence="16">
    <location>
        <position position="208"/>
    </location>
    <ligand>
        <name>heme b</name>
        <dbReference type="ChEBI" id="CHEBI:60344"/>
    </ligand>
    <ligandPart>
        <name>Fe</name>
        <dbReference type="ChEBI" id="CHEBI:18248"/>
    </ligandPart>
</feature>
<keyword evidence="19" id="KW-0376">Hydrogen peroxide</keyword>
<keyword evidence="13" id="KW-0325">Glycoprotein</keyword>
<comment type="cofactor">
    <cofactor evidence="16 19">
        <name>Ca(2+)</name>
        <dbReference type="ChEBI" id="CHEBI:29108"/>
    </cofactor>
    <text evidence="16 19">Binds 2 calcium ions per subunit.</text>
</comment>
<dbReference type="GO" id="GO:0020037">
    <property type="term" value="F:heme binding"/>
    <property type="evidence" value="ECO:0007669"/>
    <property type="project" value="UniProtKB-UniRule"/>
</dbReference>
<evidence type="ECO:0000256" key="10">
    <source>
        <dbReference type="ARBA" id="ARBA00023002"/>
    </source>
</evidence>
<dbReference type="FunFam" id="1.10.420.10:FF:000006">
    <property type="entry name" value="Peroxidase"/>
    <property type="match status" value="1"/>
</dbReference>
<dbReference type="PROSITE" id="PS00435">
    <property type="entry name" value="PEROXIDASE_1"/>
    <property type="match status" value="1"/>
</dbReference>
<comment type="similarity">
    <text evidence="3">Belongs to the peroxidase family. Ascorbate peroxidase subfamily.</text>
</comment>
<dbReference type="GO" id="GO:0005576">
    <property type="term" value="C:extracellular region"/>
    <property type="evidence" value="ECO:0007669"/>
    <property type="project" value="UniProtKB-SubCell"/>
</dbReference>
<name>A0A8T2V734_CERRI</name>
<feature type="binding site" evidence="16">
    <location>
        <position position="100"/>
    </location>
    <ligand>
        <name>Ca(2+)</name>
        <dbReference type="ChEBI" id="CHEBI:29108"/>
        <label>1</label>
    </ligand>
</feature>
<comment type="cofactor">
    <cofactor evidence="16 19">
        <name>heme b</name>
        <dbReference type="ChEBI" id="CHEBI:60344"/>
    </cofactor>
    <text evidence="16 19">Binds 1 heme b (iron(II)-protoporphyrin IX) group per subunit.</text>
</comment>
<feature type="binding site" evidence="16">
    <location>
        <position position="90"/>
    </location>
    <ligand>
        <name>Ca(2+)</name>
        <dbReference type="ChEBI" id="CHEBI:29108"/>
        <label>1</label>
    </ligand>
</feature>
<evidence type="ECO:0000256" key="1">
    <source>
        <dbReference type="ARBA" id="ARBA00000189"/>
    </source>
</evidence>
<dbReference type="EC" id="1.11.1.7" evidence="4 19"/>
<evidence type="ECO:0000256" key="15">
    <source>
        <dbReference type="PIRSR" id="PIRSR600823-2"/>
    </source>
</evidence>
<dbReference type="InterPro" id="IPR033905">
    <property type="entry name" value="Secretory_peroxidase"/>
</dbReference>
<dbReference type="OMA" id="CPRAHEI"/>
<evidence type="ECO:0000256" key="2">
    <source>
        <dbReference type="ARBA" id="ARBA00004613"/>
    </source>
</evidence>
<feature type="domain" description="Plant heme peroxidase family profile" evidence="20">
    <location>
        <begin position="39"/>
        <end position="338"/>
    </location>
</feature>
<evidence type="ECO:0000256" key="18">
    <source>
        <dbReference type="PIRSR" id="PIRSR600823-5"/>
    </source>
</evidence>
<feature type="disulfide bond" evidence="18">
    <location>
        <begin position="215"/>
        <end position="242"/>
    </location>
</feature>
<keyword evidence="6 19" id="KW-0349">Heme</keyword>
<evidence type="ECO:0000256" key="4">
    <source>
        <dbReference type="ARBA" id="ARBA00012313"/>
    </source>
</evidence>
<evidence type="ECO:0000259" key="20">
    <source>
        <dbReference type="PROSITE" id="PS50873"/>
    </source>
</evidence>
<evidence type="ECO:0000256" key="7">
    <source>
        <dbReference type="ARBA" id="ARBA00022723"/>
    </source>
</evidence>
<evidence type="ECO:0000256" key="12">
    <source>
        <dbReference type="ARBA" id="ARBA00023157"/>
    </source>
</evidence>
<keyword evidence="9 16" id="KW-0106">Calcium</keyword>
<dbReference type="GO" id="GO:0042744">
    <property type="term" value="P:hydrogen peroxide catabolic process"/>
    <property type="evidence" value="ECO:0007669"/>
    <property type="project" value="UniProtKB-KW"/>
</dbReference>
<evidence type="ECO:0000256" key="19">
    <source>
        <dbReference type="RuleBase" id="RU362060"/>
    </source>
</evidence>
<feature type="active site" description="Proton acceptor" evidence="14">
    <location>
        <position position="80"/>
    </location>
</feature>
<dbReference type="PRINTS" id="PR00458">
    <property type="entry name" value="PEROXIDASE"/>
</dbReference>
<dbReference type="InterPro" id="IPR019793">
    <property type="entry name" value="Peroxidases_heam-ligand_BS"/>
</dbReference>
<evidence type="ECO:0000256" key="9">
    <source>
        <dbReference type="ARBA" id="ARBA00022837"/>
    </source>
</evidence>
<keyword evidence="8 19" id="KW-0732">Signal</keyword>
<evidence type="ECO:0000256" key="16">
    <source>
        <dbReference type="PIRSR" id="PIRSR600823-3"/>
    </source>
</evidence>
<gene>
    <name evidence="21" type="ORF">KP509_02G005500</name>
</gene>
<keyword evidence="10 19" id="KW-0560">Oxidoreductase</keyword>
<feature type="binding site" evidence="16">
    <location>
        <position position="88"/>
    </location>
    <ligand>
        <name>Ca(2+)</name>
        <dbReference type="ChEBI" id="CHEBI:29108"/>
        <label>1</label>
    </ligand>
</feature>
<dbReference type="InterPro" id="IPR010255">
    <property type="entry name" value="Haem_peroxidase_sf"/>
</dbReference>
<dbReference type="FunFam" id="1.10.520.10:FF:000009">
    <property type="entry name" value="Peroxidase"/>
    <property type="match status" value="1"/>
</dbReference>
<dbReference type="InterPro" id="IPR000823">
    <property type="entry name" value="Peroxidase_pln"/>
</dbReference>
<feature type="site" description="Transition state stabilizer" evidence="17">
    <location>
        <position position="76"/>
    </location>
</feature>
<accession>A0A8T2V734</accession>
<comment type="caution">
    <text evidence="21">The sequence shown here is derived from an EMBL/GenBank/DDBJ whole genome shotgun (WGS) entry which is preliminary data.</text>
</comment>
<keyword evidence="19" id="KW-0964">Secreted</keyword>
<comment type="function">
    <text evidence="19">Removal of H(2)O(2), oxidation of toxic reductants, biosynthesis and degradation of lignin, suberization, auxin catabolism, response to environmental stresses such as wounding, pathogen attack and oxidative stress.</text>
</comment>
<feature type="disulfide bond" evidence="18">
    <location>
        <begin position="135"/>
        <end position="334"/>
    </location>
</feature>
<proteinExistence type="inferred from homology"/>
<keyword evidence="11 16" id="KW-0408">Iron</keyword>
<dbReference type="InterPro" id="IPR002016">
    <property type="entry name" value="Haem_peroxidase"/>
</dbReference>
<dbReference type="PROSITE" id="PS50873">
    <property type="entry name" value="PEROXIDASE_4"/>
    <property type="match status" value="1"/>
</dbReference>
<dbReference type="AlphaFoldDB" id="A0A8T2V734"/>
<dbReference type="Gene3D" id="1.10.420.10">
    <property type="entry name" value="Peroxidase, domain 2"/>
    <property type="match status" value="1"/>
</dbReference>
<dbReference type="GO" id="GO:0046872">
    <property type="term" value="F:metal ion binding"/>
    <property type="evidence" value="ECO:0007669"/>
    <property type="project" value="UniProtKB-UniRule"/>
</dbReference>
<dbReference type="SUPFAM" id="SSF48113">
    <property type="entry name" value="Heme-dependent peroxidases"/>
    <property type="match status" value="1"/>
</dbReference>
<evidence type="ECO:0000256" key="5">
    <source>
        <dbReference type="ARBA" id="ARBA00022559"/>
    </source>
</evidence>
<evidence type="ECO:0000256" key="8">
    <source>
        <dbReference type="ARBA" id="ARBA00022729"/>
    </source>
</evidence>
<comment type="subcellular location">
    <subcellularLocation>
        <location evidence="2 19">Secreted</location>
    </subcellularLocation>
</comment>
<organism evidence="21 22">
    <name type="scientific">Ceratopteris richardii</name>
    <name type="common">Triangle waterfern</name>
    <dbReference type="NCBI Taxonomy" id="49495"/>
    <lineage>
        <taxon>Eukaryota</taxon>
        <taxon>Viridiplantae</taxon>
        <taxon>Streptophyta</taxon>
        <taxon>Embryophyta</taxon>
        <taxon>Tracheophyta</taxon>
        <taxon>Polypodiopsida</taxon>
        <taxon>Polypodiidae</taxon>
        <taxon>Polypodiales</taxon>
        <taxon>Pteridineae</taxon>
        <taxon>Pteridaceae</taxon>
        <taxon>Parkerioideae</taxon>
        <taxon>Ceratopteris</taxon>
    </lineage>
</organism>
<feature type="binding site" evidence="16">
    <location>
        <position position="86"/>
    </location>
    <ligand>
        <name>Ca(2+)</name>
        <dbReference type="ChEBI" id="CHEBI:29108"/>
        <label>1</label>
    </ligand>
</feature>
<dbReference type="PRINTS" id="PR00461">
    <property type="entry name" value="PLPEROXIDASE"/>
</dbReference>
<evidence type="ECO:0000256" key="11">
    <source>
        <dbReference type="ARBA" id="ARBA00023004"/>
    </source>
</evidence>
<dbReference type="Proteomes" id="UP000825935">
    <property type="component" value="Chromosome 2"/>
</dbReference>
<evidence type="ECO:0000256" key="13">
    <source>
        <dbReference type="ARBA" id="ARBA00023180"/>
    </source>
</evidence>
<sequence>MNLVICFFLFAAFALLWTWPSALCATQTNRTLHVKPAHALARNFYHESCPRAHEIIRSQIVKVIKQNPSEAAGLLRTMFHDCFVQGCDASILLMGPMLSEQFAAPNMRSLRPSTNLIIDHIKAQLEAACPDVVSCADTLVLSAAIAVQLVGGPHIPVLLGRRDSSSAASVQTVVANLPSPQFNIFGLKQKFRSHGLNSKDLVALSGAHTFGHAHCRIVGLQLTPRVSADLDIDFAANLSRICLPANNPANGAATVHLDFITHDRFNNNYYKNVLNKVALFHSDAALLEAPDTKDLVQRYAKNEEEFFEQFKVSMLKLSEIGVLTGKNGVIRKKCSVSN</sequence>
<dbReference type="CDD" id="cd00693">
    <property type="entry name" value="secretory_peroxidase"/>
    <property type="match status" value="1"/>
</dbReference>
<evidence type="ECO:0000313" key="21">
    <source>
        <dbReference type="EMBL" id="KAH7442878.1"/>
    </source>
</evidence>
<feature type="chain" id="PRO_5035958985" description="Peroxidase" evidence="19">
    <location>
        <begin position="25"/>
        <end position="338"/>
    </location>
</feature>
<feature type="binding site" evidence="16">
    <location>
        <position position="209"/>
    </location>
    <ligand>
        <name>Ca(2+)</name>
        <dbReference type="ChEBI" id="CHEBI:29108"/>
        <label>2</label>
    </ligand>
</feature>
<evidence type="ECO:0000256" key="17">
    <source>
        <dbReference type="PIRSR" id="PIRSR600823-4"/>
    </source>
</evidence>
<dbReference type="Pfam" id="PF00141">
    <property type="entry name" value="peroxidase"/>
    <property type="match status" value="1"/>
</dbReference>
<feature type="disulfide bond" evidence="18">
    <location>
        <begin position="49"/>
        <end position="129"/>
    </location>
</feature>
<feature type="signal peptide" evidence="19">
    <location>
        <begin position="1"/>
        <end position="24"/>
    </location>
</feature>
<feature type="disulfide bond" evidence="18">
    <location>
        <begin position="82"/>
        <end position="87"/>
    </location>
</feature>
<dbReference type="PANTHER" id="PTHR31517:SF48">
    <property type="entry name" value="PEROXIDASE 16-RELATED"/>
    <property type="match status" value="1"/>
</dbReference>
<feature type="binding site" evidence="16">
    <location>
        <position position="81"/>
    </location>
    <ligand>
        <name>Ca(2+)</name>
        <dbReference type="ChEBI" id="CHEBI:29108"/>
        <label>1</label>
    </ligand>
</feature>
<feature type="binding site" evidence="16">
    <location>
        <position position="258"/>
    </location>
    <ligand>
        <name>Ca(2+)</name>
        <dbReference type="ChEBI" id="CHEBI:29108"/>
        <label>2</label>
    </ligand>
</feature>
<dbReference type="Gene3D" id="1.10.520.10">
    <property type="match status" value="1"/>
</dbReference>
<feature type="binding site" evidence="16">
    <location>
        <position position="261"/>
    </location>
    <ligand>
        <name>Ca(2+)</name>
        <dbReference type="ChEBI" id="CHEBI:29108"/>
        <label>2</label>
    </ligand>
</feature>
<dbReference type="PANTHER" id="PTHR31517">
    <property type="match status" value="1"/>
</dbReference>
<comment type="catalytic activity">
    <reaction evidence="1 19">
        <text>2 a phenolic donor + H2O2 = 2 a phenolic radical donor + 2 H2O</text>
        <dbReference type="Rhea" id="RHEA:56136"/>
        <dbReference type="ChEBI" id="CHEBI:15377"/>
        <dbReference type="ChEBI" id="CHEBI:16240"/>
        <dbReference type="ChEBI" id="CHEBI:139520"/>
        <dbReference type="ChEBI" id="CHEBI:139521"/>
        <dbReference type="EC" id="1.11.1.7"/>
    </reaction>
</comment>
<comment type="similarity">
    <text evidence="19">Belongs to the peroxidase family. Classical plant (class III) peroxidase subfamily.</text>
</comment>
<evidence type="ECO:0000256" key="3">
    <source>
        <dbReference type="ARBA" id="ARBA00006873"/>
    </source>
</evidence>
<keyword evidence="22" id="KW-1185">Reference proteome</keyword>
<evidence type="ECO:0000256" key="6">
    <source>
        <dbReference type="ARBA" id="ARBA00022617"/>
    </source>
</evidence>
<feature type="binding site" evidence="15">
    <location>
        <position position="178"/>
    </location>
    <ligand>
        <name>substrate</name>
    </ligand>
</feature>
<feature type="binding site" evidence="16">
    <location>
        <position position="84"/>
    </location>
    <ligand>
        <name>Ca(2+)</name>
        <dbReference type="ChEBI" id="CHEBI:29108"/>
        <label>1</label>
    </ligand>
</feature>
<keyword evidence="7 16" id="KW-0479">Metal-binding</keyword>
<dbReference type="GO" id="GO:0140825">
    <property type="term" value="F:lactoperoxidase activity"/>
    <property type="evidence" value="ECO:0007669"/>
    <property type="project" value="UniProtKB-EC"/>
</dbReference>
<protein>
    <recommendedName>
        <fullName evidence="4 19">Peroxidase</fullName>
        <ecNumber evidence="4 19">1.11.1.7</ecNumber>
    </recommendedName>
</protein>
<evidence type="ECO:0000313" key="22">
    <source>
        <dbReference type="Proteomes" id="UP000825935"/>
    </source>
</evidence>